<dbReference type="AlphaFoldDB" id="A0A238ZR84"/>
<dbReference type="NCBIfam" id="TIGR02681">
    <property type="entry name" value="phage_pRha"/>
    <property type="match status" value="1"/>
</dbReference>
<evidence type="ECO:0000313" key="3">
    <source>
        <dbReference type="Proteomes" id="UP000198304"/>
    </source>
</evidence>
<sequence length="230" mass="26774">MKDLIVSKVSLDSREVADMVGKEHSELLKDIRRYIDYLAAGNFPLGEFFTESTYKDRNNQERPNYQITKKGCEFIAHKLTGQKGAVFTAKYINKFHDMEQLLQQPKKLSALEQLRLQYEVVEEHEQRLSKLEGNMTIDYGQQRELQVLAQSVALKIIGGKGSPAYIDKGIRTTAFSQIWKDFKDYFQVSSYRNTPRIENEKAKEYLKTWNPSGKLLREIEIANRQDRIDI</sequence>
<organism evidence="2 3">
    <name type="scientific">Anaerovirgula multivorans</name>
    <dbReference type="NCBI Taxonomy" id="312168"/>
    <lineage>
        <taxon>Bacteria</taxon>
        <taxon>Bacillati</taxon>
        <taxon>Bacillota</taxon>
        <taxon>Clostridia</taxon>
        <taxon>Peptostreptococcales</taxon>
        <taxon>Natronincolaceae</taxon>
        <taxon>Anaerovirgula</taxon>
    </lineage>
</organism>
<keyword evidence="3" id="KW-1185">Reference proteome</keyword>
<gene>
    <name evidence="2" type="ORF">SAMN05446037_100134</name>
</gene>
<evidence type="ECO:0000259" key="1">
    <source>
        <dbReference type="Pfam" id="PF10552"/>
    </source>
</evidence>
<accession>A0A238ZR84</accession>
<dbReference type="InterPro" id="IPR014054">
    <property type="entry name" value="Phage_regulatory_Rha"/>
</dbReference>
<dbReference type="InterPro" id="IPR018878">
    <property type="entry name" value="ORF6C_dom"/>
</dbReference>
<reference evidence="2 3" key="1">
    <citation type="submission" date="2017-06" db="EMBL/GenBank/DDBJ databases">
        <authorList>
            <person name="Kim H.J."/>
            <person name="Triplett B.A."/>
        </authorList>
    </citation>
    <scope>NUCLEOTIDE SEQUENCE [LARGE SCALE GENOMIC DNA]</scope>
    <source>
        <strain evidence="2 3">SCA</strain>
    </source>
</reference>
<dbReference type="EMBL" id="FZOJ01000001">
    <property type="protein sequence ID" value="SNR85561.1"/>
    <property type="molecule type" value="Genomic_DNA"/>
</dbReference>
<dbReference type="Proteomes" id="UP000198304">
    <property type="component" value="Unassembled WGS sequence"/>
</dbReference>
<protein>
    <submittedName>
        <fullName evidence="2">Phage regulatory protein, rha family</fullName>
    </submittedName>
</protein>
<feature type="domain" description="ORF6C" evidence="1">
    <location>
        <begin position="119"/>
        <end position="219"/>
    </location>
</feature>
<name>A0A238ZR84_9FIRM</name>
<dbReference type="Pfam" id="PF10552">
    <property type="entry name" value="ORF6C"/>
    <property type="match status" value="1"/>
</dbReference>
<proteinExistence type="predicted"/>
<dbReference type="RefSeq" id="WP_176431108.1">
    <property type="nucleotide sequence ID" value="NZ_FZOJ01000001.1"/>
</dbReference>
<evidence type="ECO:0000313" key="2">
    <source>
        <dbReference type="EMBL" id="SNR85561.1"/>
    </source>
</evidence>
<dbReference type="Pfam" id="PF09669">
    <property type="entry name" value="Phage_pRha"/>
    <property type="match status" value="1"/>
</dbReference>